<evidence type="ECO:0000259" key="1">
    <source>
        <dbReference type="Pfam" id="PF13966"/>
    </source>
</evidence>
<sequence>MVTAEGEWNVPLIAQFLPADSLLQVVGMPPPKENLGEDTFVWGLEPKGGFSLKSAYQLAADIDGEDGHTSWRKIWRWPGPSRVRHFLWIAAHGALLTNEERRRRHLTATSSCARCKADSEDAEHVFRLCPFANQVWELALPQAAHPHDTRPFKDWFMSYLASPENQVRFGFVFWFLWRSRNDLIFSDIAEAPNKLTQKILAWEVIAQKSQAADNVISLGRSGSRRDVAVGWRPAPTDWLTVNSDGSLIRPSGSTAAGGCFETGRVAC</sequence>
<dbReference type="InterPro" id="IPR026960">
    <property type="entry name" value="RVT-Znf"/>
</dbReference>
<feature type="domain" description="Reverse transcriptase zinc-binding" evidence="1">
    <location>
        <begin position="50"/>
        <end position="136"/>
    </location>
</feature>
<dbReference type="Proteomes" id="UP001497516">
    <property type="component" value="Chromosome 1"/>
</dbReference>
<accession>A0AAV2CKM9</accession>
<protein>
    <recommendedName>
        <fullName evidence="1">Reverse transcriptase zinc-binding domain-containing protein</fullName>
    </recommendedName>
</protein>
<evidence type="ECO:0000313" key="2">
    <source>
        <dbReference type="EMBL" id="CAL1356333.1"/>
    </source>
</evidence>
<keyword evidence="3" id="KW-1185">Reference proteome</keyword>
<evidence type="ECO:0000313" key="3">
    <source>
        <dbReference type="Proteomes" id="UP001497516"/>
    </source>
</evidence>
<dbReference type="Pfam" id="PF13966">
    <property type="entry name" value="zf-RVT"/>
    <property type="match status" value="1"/>
</dbReference>
<dbReference type="AlphaFoldDB" id="A0AAV2CKM9"/>
<proteinExistence type="predicted"/>
<dbReference type="EMBL" id="OZ034813">
    <property type="protein sequence ID" value="CAL1356333.1"/>
    <property type="molecule type" value="Genomic_DNA"/>
</dbReference>
<gene>
    <name evidence="2" type="ORF">LTRI10_LOCUS4042</name>
</gene>
<name>A0AAV2CKM9_9ROSI</name>
<organism evidence="2 3">
    <name type="scientific">Linum trigynum</name>
    <dbReference type="NCBI Taxonomy" id="586398"/>
    <lineage>
        <taxon>Eukaryota</taxon>
        <taxon>Viridiplantae</taxon>
        <taxon>Streptophyta</taxon>
        <taxon>Embryophyta</taxon>
        <taxon>Tracheophyta</taxon>
        <taxon>Spermatophyta</taxon>
        <taxon>Magnoliopsida</taxon>
        <taxon>eudicotyledons</taxon>
        <taxon>Gunneridae</taxon>
        <taxon>Pentapetalae</taxon>
        <taxon>rosids</taxon>
        <taxon>fabids</taxon>
        <taxon>Malpighiales</taxon>
        <taxon>Linaceae</taxon>
        <taxon>Linum</taxon>
    </lineage>
</organism>
<reference evidence="2 3" key="1">
    <citation type="submission" date="2024-04" db="EMBL/GenBank/DDBJ databases">
        <authorList>
            <person name="Fracassetti M."/>
        </authorList>
    </citation>
    <scope>NUCLEOTIDE SEQUENCE [LARGE SCALE GENOMIC DNA]</scope>
</reference>